<sequence>MDRESLAGAQLVSNDELYQTSTITCGVQFIGNDTVFALTSAHAFEDNDKEESDKRASDPEDSMSDYSSSGSDYVNDYGLSETVGEYDWDEIEIEAAAVRKGQEPSLSCPSEPAPRQKVWEHPSRFKIEPDQVWGRPDDPKWADQPDLDWALVEMPNSCVFDEKWEMIPSDLPKTPTTVVVVTRYGFRKGTSSSIPSYISRSRNSTAWTKVWTIALDEDEQRHLHIGDSGSPVLNVDSDTVYGYVTALNCFGELHMMPIQAVLDQIWDMVQPLEADSKPII</sequence>
<evidence type="ECO:0000313" key="2">
    <source>
        <dbReference type="EMBL" id="EUC40534.1"/>
    </source>
</evidence>
<dbReference type="OrthoDB" id="3695411at2759"/>
<dbReference type="EMBL" id="KI964157">
    <property type="protein sequence ID" value="EUC40534.1"/>
    <property type="molecule type" value="Genomic_DNA"/>
</dbReference>
<evidence type="ECO:0000313" key="3">
    <source>
        <dbReference type="Proteomes" id="UP000054032"/>
    </source>
</evidence>
<dbReference type="InterPro" id="IPR009003">
    <property type="entry name" value="Peptidase_S1_PA"/>
</dbReference>
<dbReference type="HOGENOM" id="CLU_995865_0_0_1"/>
<dbReference type="eggNOG" id="ENOG502SVX0">
    <property type="taxonomic scope" value="Eukaryota"/>
</dbReference>
<dbReference type="RefSeq" id="XP_007692945.1">
    <property type="nucleotide sequence ID" value="XM_007694755.1"/>
</dbReference>
<feature type="non-terminal residue" evidence="2">
    <location>
        <position position="280"/>
    </location>
</feature>
<dbReference type="AlphaFoldDB" id="W6YY98"/>
<protein>
    <recommendedName>
        <fullName evidence="4">Peptidase S1 domain-containing protein</fullName>
    </recommendedName>
</protein>
<evidence type="ECO:0008006" key="4">
    <source>
        <dbReference type="Google" id="ProtNLM"/>
    </source>
</evidence>
<gene>
    <name evidence="2" type="ORF">COCMIDRAFT_72262</name>
</gene>
<accession>W6YY98</accession>
<dbReference type="GeneID" id="19125223"/>
<evidence type="ECO:0000256" key="1">
    <source>
        <dbReference type="SAM" id="MobiDB-lite"/>
    </source>
</evidence>
<proteinExistence type="predicted"/>
<dbReference type="KEGG" id="bor:COCMIDRAFT_72262"/>
<dbReference type="SUPFAM" id="SSF50494">
    <property type="entry name" value="Trypsin-like serine proteases"/>
    <property type="match status" value="1"/>
</dbReference>
<dbReference type="Proteomes" id="UP000054032">
    <property type="component" value="Unassembled WGS sequence"/>
</dbReference>
<organism evidence="2 3">
    <name type="scientific">Bipolaris oryzae ATCC 44560</name>
    <dbReference type="NCBI Taxonomy" id="930090"/>
    <lineage>
        <taxon>Eukaryota</taxon>
        <taxon>Fungi</taxon>
        <taxon>Dikarya</taxon>
        <taxon>Ascomycota</taxon>
        <taxon>Pezizomycotina</taxon>
        <taxon>Dothideomycetes</taxon>
        <taxon>Pleosporomycetidae</taxon>
        <taxon>Pleosporales</taxon>
        <taxon>Pleosporineae</taxon>
        <taxon>Pleosporaceae</taxon>
        <taxon>Bipolaris</taxon>
    </lineage>
</organism>
<name>W6YY98_COCMI</name>
<feature type="region of interest" description="Disordered" evidence="1">
    <location>
        <begin position="45"/>
        <end position="71"/>
    </location>
</feature>
<keyword evidence="3" id="KW-1185">Reference proteome</keyword>
<feature type="compositionally biased region" description="Basic and acidic residues" evidence="1">
    <location>
        <begin position="45"/>
        <end position="58"/>
    </location>
</feature>
<reference evidence="2 3" key="1">
    <citation type="journal article" date="2013" name="PLoS Genet.">
        <title>Comparative genome structure, secondary metabolite, and effector coding capacity across Cochliobolus pathogens.</title>
        <authorList>
            <person name="Condon B.J."/>
            <person name="Leng Y."/>
            <person name="Wu D."/>
            <person name="Bushley K.E."/>
            <person name="Ohm R.A."/>
            <person name="Otillar R."/>
            <person name="Martin J."/>
            <person name="Schackwitz W."/>
            <person name="Grimwood J."/>
            <person name="MohdZainudin N."/>
            <person name="Xue C."/>
            <person name="Wang R."/>
            <person name="Manning V.A."/>
            <person name="Dhillon B."/>
            <person name="Tu Z.J."/>
            <person name="Steffenson B.J."/>
            <person name="Salamov A."/>
            <person name="Sun H."/>
            <person name="Lowry S."/>
            <person name="LaButti K."/>
            <person name="Han J."/>
            <person name="Copeland A."/>
            <person name="Lindquist E."/>
            <person name="Barry K."/>
            <person name="Schmutz J."/>
            <person name="Baker S.E."/>
            <person name="Ciuffetti L.M."/>
            <person name="Grigoriev I.V."/>
            <person name="Zhong S."/>
            <person name="Turgeon B.G."/>
        </authorList>
    </citation>
    <scope>NUCLEOTIDE SEQUENCE [LARGE SCALE GENOMIC DNA]</scope>
    <source>
        <strain evidence="2 3">ATCC 44560</strain>
    </source>
</reference>